<comment type="function">
    <text evidence="6">Stores iron in a soluble, non-toxic, readily available form. Important for iron homeostasis. Iron is taken up in the ferrous form and deposited as ferric hydroxides after oxidation.</text>
</comment>
<dbReference type="Proteomes" id="UP001328107">
    <property type="component" value="Unassembled WGS sequence"/>
</dbReference>
<dbReference type="GO" id="GO:0005737">
    <property type="term" value="C:cytoplasm"/>
    <property type="evidence" value="ECO:0007669"/>
    <property type="project" value="TreeGrafter"/>
</dbReference>
<dbReference type="EC" id="1.16.3.1" evidence="6"/>
<feature type="binding site" evidence="5">
    <location>
        <position position="110"/>
    </location>
    <ligand>
        <name>Fe cation</name>
        <dbReference type="ChEBI" id="CHEBI:24875"/>
        <label>1</label>
    </ligand>
</feature>
<comment type="similarity">
    <text evidence="1 6">Belongs to the ferritin family.</text>
</comment>
<feature type="domain" description="Ferritin-like diiron" evidence="8">
    <location>
        <begin position="13"/>
        <end position="162"/>
    </location>
</feature>
<evidence type="ECO:0000256" key="4">
    <source>
        <dbReference type="ARBA" id="ARBA00023004"/>
    </source>
</evidence>
<evidence type="ECO:0000256" key="1">
    <source>
        <dbReference type="ARBA" id="ARBA00007513"/>
    </source>
</evidence>
<dbReference type="PROSITE" id="PS50905">
    <property type="entry name" value="FERRITIN_LIKE"/>
    <property type="match status" value="1"/>
</dbReference>
<organism evidence="9 10">
    <name type="scientific">Pristionchus mayeri</name>
    <dbReference type="NCBI Taxonomy" id="1317129"/>
    <lineage>
        <taxon>Eukaryota</taxon>
        <taxon>Metazoa</taxon>
        <taxon>Ecdysozoa</taxon>
        <taxon>Nematoda</taxon>
        <taxon>Chromadorea</taxon>
        <taxon>Rhabditida</taxon>
        <taxon>Rhabditina</taxon>
        <taxon>Diplogasteromorpha</taxon>
        <taxon>Diplogasteroidea</taxon>
        <taxon>Neodiplogasteridae</taxon>
        <taxon>Pristionchus</taxon>
    </lineage>
</organism>
<dbReference type="SUPFAM" id="SSF47240">
    <property type="entry name" value="Ferritin-like"/>
    <property type="match status" value="1"/>
</dbReference>
<keyword evidence="10" id="KW-1185">Reference proteome</keyword>
<dbReference type="Pfam" id="PF00210">
    <property type="entry name" value="Ferritin"/>
    <property type="match status" value="1"/>
</dbReference>
<evidence type="ECO:0000313" key="10">
    <source>
        <dbReference type="Proteomes" id="UP001328107"/>
    </source>
</evidence>
<evidence type="ECO:0000256" key="6">
    <source>
        <dbReference type="RuleBase" id="RU361145"/>
    </source>
</evidence>
<feature type="non-terminal residue" evidence="9">
    <location>
        <position position="1"/>
    </location>
</feature>
<dbReference type="InterPro" id="IPR009078">
    <property type="entry name" value="Ferritin-like_SF"/>
</dbReference>
<dbReference type="EMBL" id="BTRK01000004">
    <property type="protein sequence ID" value="GMR50113.1"/>
    <property type="molecule type" value="Genomic_DNA"/>
</dbReference>
<sequence length="178" mass="20481">TAMSRSTESQCRQNFAAETEATVNKQVNTELYSSYVYLSMAAHFDRDDVALHKIADFMRKSSNEKRERAIELMKFQTMRGGRVVFNDINKPEKMEWASALEAFQSVLALEKSTNKSLLDLHAIGDRHNDPHLTLFLEDKHLHQQVESINKIGKIVTNLRRVGPDMGVYVFDEEENFDL</sequence>
<name>A0AAN5I310_9BILA</name>
<feature type="binding site" evidence="5">
    <location>
        <position position="30"/>
    </location>
    <ligand>
        <name>Fe cation</name>
        <dbReference type="ChEBI" id="CHEBI:24875"/>
        <label>1</label>
    </ligand>
</feature>
<reference evidence="10" key="1">
    <citation type="submission" date="2022-10" db="EMBL/GenBank/DDBJ databases">
        <title>Genome assembly of Pristionchus species.</title>
        <authorList>
            <person name="Yoshida K."/>
            <person name="Sommer R.J."/>
        </authorList>
    </citation>
    <scope>NUCLEOTIDE SEQUENCE [LARGE SCALE GENOMIC DNA]</scope>
    <source>
        <strain evidence="10">RS5460</strain>
    </source>
</reference>
<keyword evidence="3 5" id="KW-0479">Metal-binding</keyword>
<dbReference type="GO" id="GO:0004322">
    <property type="term" value="F:ferroxidase activity"/>
    <property type="evidence" value="ECO:0007669"/>
    <property type="project" value="UniProtKB-EC"/>
</dbReference>
<comment type="caution">
    <text evidence="9">The sequence shown here is derived from an EMBL/GenBank/DDBJ whole genome shotgun (WGS) entry which is preliminary data.</text>
</comment>
<dbReference type="GO" id="GO:0006826">
    <property type="term" value="P:iron ion transport"/>
    <property type="evidence" value="ECO:0007669"/>
    <property type="project" value="InterPro"/>
</dbReference>
<dbReference type="FunFam" id="1.20.1260.10:FF:000002">
    <property type="entry name" value="Ferritin, mitochondrial"/>
    <property type="match status" value="1"/>
</dbReference>
<evidence type="ECO:0000256" key="2">
    <source>
        <dbReference type="ARBA" id="ARBA00022434"/>
    </source>
</evidence>
<comment type="catalytic activity">
    <reaction evidence="6">
        <text>4 Fe(2+) + O2 + 4 H(+) = 4 Fe(3+) + 2 H2O</text>
        <dbReference type="Rhea" id="RHEA:11148"/>
        <dbReference type="ChEBI" id="CHEBI:15377"/>
        <dbReference type="ChEBI" id="CHEBI:15378"/>
        <dbReference type="ChEBI" id="CHEBI:15379"/>
        <dbReference type="ChEBI" id="CHEBI:29033"/>
        <dbReference type="ChEBI" id="CHEBI:29034"/>
        <dbReference type="EC" id="1.16.3.1"/>
    </reaction>
</comment>
<gene>
    <name evidence="9" type="ORF">PMAYCL1PPCAC_20308</name>
</gene>
<dbReference type="InterPro" id="IPR009040">
    <property type="entry name" value="Ferritin-like_diiron"/>
</dbReference>
<feature type="domain" description="T-SNARE coiled-coil homology" evidence="7">
    <location>
        <begin position="138"/>
        <end position="178"/>
    </location>
</feature>
<dbReference type="GO" id="GO:0008198">
    <property type="term" value="F:ferrous iron binding"/>
    <property type="evidence" value="ECO:0007669"/>
    <property type="project" value="TreeGrafter"/>
</dbReference>
<dbReference type="GO" id="GO:0008199">
    <property type="term" value="F:ferric iron binding"/>
    <property type="evidence" value="ECO:0007669"/>
    <property type="project" value="InterPro"/>
</dbReference>
<proteinExistence type="inferred from homology"/>
<feature type="binding site" evidence="5">
    <location>
        <position position="144"/>
    </location>
    <ligand>
        <name>Fe cation</name>
        <dbReference type="ChEBI" id="CHEBI:24875"/>
        <label>1</label>
    </ligand>
</feature>
<dbReference type="CDD" id="cd01056">
    <property type="entry name" value="Euk_Ferritin"/>
    <property type="match status" value="1"/>
</dbReference>
<dbReference type="PROSITE" id="PS50192">
    <property type="entry name" value="T_SNARE"/>
    <property type="match status" value="1"/>
</dbReference>
<dbReference type="InterPro" id="IPR008331">
    <property type="entry name" value="Ferritin_DPS_dom"/>
</dbReference>
<dbReference type="InterPro" id="IPR012347">
    <property type="entry name" value="Ferritin-like"/>
</dbReference>
<dbReference type="GO" id="GO:0006879">
    <property type="term" value="P:intracellular iron ion homeostasis"/>
    <property type="evidence" value="ECO:0007669"/>
    <property type="project" value="UniProtKB-KW"/>
</dbReference>
<keyword evidence="4 5" id="KW-0408">Iron</keyword>
<protein>
    <recommendedName>
        <fullName evidence="6">Ferritin</fullName>
        <ecNumber evidence="6">1.16.3.1</ecNumber>
    </recommendedName>
</protein>
<evidence type="ECO:0000259" key="7">
    <source>
        <dbReference type="PROSITE" id="PS50192"/>
    </source>
</evidence>
<dbReference type="PANTHER" id="PTHR11431:SF75">
    <property type="entry name" value="FERRITIN"/>
    <property type="match status" value="1"/>
</dbReference>
<keyword evidence="2 6" id="KW-0409">Iron storage</keyword>
<evidence type="ECO:0000256" key="3">
    <source>
        <dbReference type="ARBA" id="ARBA00022723"/>
    </source>
</evidence>
<dbReference type="PANTHER" id="PTHR11431">
    <property type="entry name" value="FERRITIN"/>
    <property type="match status" value="1"/>
</dbReference>
<keyword evidence="6" id="KW-0560">Oxidoreductase</keyword>
<accession>A0AAN5I310</accession>
<dbReference type="Gene3D" id="1.20.1260.10">
    <property type="match status" value="1"/>
</dbReference>
<evidence type="ECO:0000256" key="5">
    <source>
        <dbReference type="PIRSR" id="PIRSR601519-1"/>
    </source>
</evidence>
<dbReference type="InterPro" id="IPR001519">
    <property type="entry name" value="Ferritin"/>
</dbReference>
<dbReference type="AlphaFoldDB" id="A0AAN5I310"/>
<dbReference type="InterPro" id="IPR000727">
    <property type="entry name" value="T_SNARE_dom"/>
</dbReference>
<evidence type="ECO:0000259" key="8">
    <source>
        <dbReference type="PROSITE" id="PS50905"/>
    </source>
</evidence>
<evidence type="ECO:0000313" key="9">
    <source>
        <dbReference type="EMBL" id="GMR50113.1"/>
    </source>
</evidence>